<dbReference type="EMBL" id="CP076544">
    <property type="protein sequence ID" value="QWS34845.1"/>
    <property type="molecule type" value="Genomic_DNA"/>
</dbReference>
<accession>A0ACD1E7K9</accession>
<organism evidence="1 2">
    <name type="scientific">Curtobacterium aetherium</name>
    <dbReference type="NCBI Taxonomy" id="2841594"/>
    <lineage>
        <taxon>Bacteria</taxon>
        <taxon>Bacillati</taxon>
        <taxon>Actinomycetota</taxon>
        <taxon>Actinomycetes</taxon>
        <taxon>Micrococcales</taxon>
        <taxon>Microbacteriaceae</taxon>
        <taxon>Curtobacterium</taxon>
    </lineage>
</organism>
<dbReference type="Proteomes" id="UP000681794">
    <property type="component" value="Chromosome"/>
</dbReference>
<evidence type="ECO:0000313" key="2">
    <source>
        <dbReference type="Proteomes" id="UP000681794"/>
    </source>
</evidence>
<gene>
    <name evidence="1" type="ORF">KM842_06875</name>
</gene>
<name>A0ACD1E7K9_9MICO</name>
<keyword evidence="2" id="KW-1185">Reference proteome</keyword>
<proteinExistence type="predicted"/>
<evidence type="ECO:0000313" key="1">
    <source>
        <dbReference type="EMBL" id="QWS34845.1"/>
    </source>
</evidence>
<sequence>MFHHFAWYGVPSKSTRSPVSYVAVPDHAGWVPVGRLTGATGFSPGSTGPTSCHGVSYELSPASSGRSPEVHHLAS</sequence>
<protein>
    <submittedName>
        <fullName evidence="1">Uncharacterized protein</fullName>
    </submittedName>
</protein>
<reference evidence="1" key="1">
    <citation type="submission" date="2021-06" db="EMBL/GenBank/DDBJ databases">
        <authorList>
            <person name="Ellington A.J."/>
            <person name="Bryan N.C."/>
            <person name="Christner B.C."/>
            <person name="Reisch C.R."/>
        </authorList>
    </citation>
    <scope>NUCLEOTIDE SEQUENCE</scope>
    <source>
        <strain evidence="1">L6-1</strain>
    </source>
</reference>